<feature type="compositionally biased region" description="Basic and acidic residues" evidence="1">
    <location>
        <begin position="25"/>
        <end position="49"/>
    </location>
</feature>
<comment type="caution">
    <text evidence="2">The sequence shown here is derived from an EMBL/GenBank/DDBJ whole genome shotgun (WGS) entry which is preliminary data.</text>
</comment>
<evidence type="ECO:0000313" key="3">
    <source>
        <dbReference type="Proteomes" id="UP000298663"/>
    </source>
</evidence>
<feature type="compositionally biased region" description="Basic and acidic residues" evidence="1">
    <location>
        <begin position="77"/>
        <end position="90"/>
    </location>
</feature>
<dbReference type="EMBL" id="AZBU02000004">
    <property type="protein sequence ID" value="TKR83130.1"/>
    <property type="molecule type" value="Genomic_DNA"/>
</dbReference>
<name>A0A4U5NK53_STECR</name>
<reference evidence="2 3" key="1">
    <citation type="journal article" date="2015" name="Genome Biol.">
        <title>Comparative genomics of Steinernema reveals deeply conserved gene regulatory networks.</title>
        <authorList>
            <person name="Dillman A.R."/>
            <person name="Macchietto M."/>
            <person name="Porter C.F."/>
            <person name="Rogers A."/>
            <person name="Williams B."/>
            <person name="Antoshechkin I."/>
            <person name="Lee M.M."/>
            <person name="Goodwin Z."/>
            <person name="Lu X."/>
            <person name="Lewis E.E."/>
            <person name="Goodrich-Blair H."/>
            <person name="Stock S.P."/>
            <person name="Adams B.J."/>
            <person name="Sternberg P.W."/>
            <person name="Mortazavi A."/>
        </authorList>
    </citation>
    <scope>NUCLEOTIDE SEQUENCE [LARGE SCALE GENOMIC DNA]</scope>
    <source>
        <strain evidence="2 3">ALL</strain>
    </source>
</reference>
<dbReference type="AlphaFoldDB" id="A0A4U5NK53"/>
<protein>
    <submittedName>
        <fullName evidence="2">Uncharacterized protein</fullName>
    </submittedName>
</protein>
<reference evidence="2 3" key="2">
    <citation type="journal article" date="2019" name="G3 (Bethesda)">
        <title>Hybrid Assembly of the Genome of the Entomopathogenic Nematode Steinernema carpocapsae Identifies the X-Chromosome.</title>
        <authorList>
            <person name="Serra L."/>
            <person name="Macchietto M."/>
            <person name="Macias-Munoz A."/>
            <person name="McGill C.J."/>
            <person name="Rodriguez I.M."/>
            <person name="Rodriguez B."/>
            <person name="Murad R."/>
            <person name="Mortazavi A."/>
        </authorList>
    </citation>
    <scope>NUCLEOTIDE SEQUENCE [LARGE SCALE GENOMIC DNA]</scope>
    <source>
        <strain evidence="2 3">ALL</strain>
    </source>
</reference>
<dbReference type="Proteomes" id="UP000298663">
    <property type="component" value="Unassembled WGS sequence"/>
</dbReference>
<keyword evidence="3" id="KW-1185">Reference proteome</keyword>
<accession>A0A4U5NK53</accession>
<evidence type="ECO:0000256" key="1">
    <source>
        <dbReference type="SAM" id="MobiDB-lite"/>
    </source>
</evidence>
<organism evidence="2 3">
    <name type="scientific">Steinernema carpocapsae</name>
    <name type="common">Entomopathogenic nematode</name>
    <dbReference type="NCBI Taxonomy" id="34508"/>
    <lineage>
        <taxon>Eukaryota</taxon>
        <taxon>Metazoa</taxon>
        <taxon>Ecdysozoa</taxon>
        <taxon>Nematoda</taxon>
        <taxon>Chromadorea</taxon>
        <taxon>Rhabditida</taxon>
        <taxon>Tylenchina</taxon>
        <taxon>Panagrolaimomorpha</taxon>
        <taxon>Strongyloidoidea</taxon>
        <taxon>Steinernematidae</taxon>
        <taxon>Steinernema</taxon>
    </lineage>
</organism>
<gene>
    <name evidence="2" type="ORF">L596_016770</name>
</gene>
<feature type="compositionally biased region" description="Polar residues" evidence="1">
    <location>
        <begin position="67"/>
        <end position="76"/>
    </location>
</feature>
<feature type="region of interest" description="Disordered" evidence="1">
    <location>
        <begin position="25"/>
        <end position="96"/>
    </location>
</feature>
<evidence type="ECO:0000313" key="2">
    <source>
        <dbReference type="EMBL" id="TKR83130.1"/>
    </source>
</evidence>
<proteinExistence type="predicted"/>
<sequence length="146" mass="16437">MRPHVCHMSGNGDVWNRSFMVNEAERAVDHDQQRTAKSTEARKSSDASDNRINGAAKSTKNHPQRAANPQLTTTEAQRSDRPSPATDRRMATNVVSSEVNRNTVAANEFHSRPHDFKVRLRVAERRRICATAWRLSDSLDDVATSR</sequence>